<dbReference type="Proteomes" id="UP000824540">
    <property type="component" value="Unassembled WGS sequence"/>
</dbReference>
<sequence length="142" mass="15405">MLVRCAVCTKCANGVDAIWGMNDKLLYPQKNSSRDIKNCTKASLWDSFPCRHNGTIILPTNDTDWTYDFEVNKMPNTVEPIDCPSLDLTAIVTPDPHRDSINTFRTTPSPRGTNGSLIGGCVAGKAAPDVCWACASTATPAR</sequence>
<dbReference type="EMBL" id="JAFBMS010000022">
    <property type="protein sequence ID" value="KAG9343948.1"/>
    <property type="molecule type" value="Genomic_DNA"/>
</dbReference>
<keyword evidence="2" id="KW-1185">Reference proteome</keyword>
<proteinExistence type="predicted"/>
<comment type="caution">
    <text evidence="1">The sequence shown here is derived from an EMBL/GenBank/DDBJ whole genome shotgun (WGS) entry which is preliminary data.</text>
</comment>
<dbReference type="AlphaFoldDB" id="A0A8T2P2V3"/>
<gene>
    <name evidence="1" type="ORF">JZ751_013337</name>
</gene>
<reference evidence="1" key="1">
    <citation type="thesis" date="2021" institute="BYU ScholarsArchive" country="Provo, UT, USA">
        <title>Applications of and Algorithms for Genome Assembly and Genomic Analyses with an Emphasis on Marine Teleosts.</title>
        <authorList>
            <person name="Pickett B.D."/>
        </authorList>
    </citation>
    <scope>NUCLEOTIDE SEQUENCE</scope>
    <source>
        <strain evidence="1">HI-2016</strain>
    </source>
</reference>
<dbReference type="OrthoDB" id="10335784at2759"/>
<accession>A0A8T2P2V3</accession>
<organism evidence="1 2">
    <name type="scientific">Albula glossodonta</name>
    <name type="common">roundjaw bonefish</name>
    <dbReference type="NCBI Taxonomy" id="121402"/>
    <lineage>
        <taxon>Eukaryota</taxon>
        <taxon>Metazoa</taxon>
        <taxon>Chordata</taxon>
        <taxon>Craniata</taxon>
        <taxon>Vertebrata</taxon>
        <taxon>Euteleostomi</taxon>
        <taxon>Actinopterygii</taxon>
        <taxon>Neopterygii</taxon>
        <taxon>Teleostei</taxon>
        <taxon>Albuliformes</taxon>
        <taxon>Albulidae</taxon>
        <taxon>Albula</taxon>
    </lineage>
</organism>
<evidence type="ECO:0000313" key="1">
    <source>
        <dbReference type="EMBL" id="KAG9343948.1"/>
    </source>
</evidence>
<evidence type="ECO:0000313" key="2">
    <source>
        <dbReference type="Proteomes" id="UP000824540"/>
    </source>
</evidence>
<protein>
    <submittedName>
        <fullName evidence="1">Uncharacterized protein</fullName>
    </submittedName>
</protein>
<name>A0A8T2P2V3_9TELE</name>